<dbReference type="PANTHER" id="PTHR43214:SF40">
    <property type="entry name" value="TRANSCRIPTIONAL REGULATORY PROTEIN LNRK"/>
    <property type="match status" value="1"/>
</dbReference>
<organism evidence="8 9">
    <name type="scientific">Tumebacillus amylolyticus</name>
    <dbReference type="NCBI Taxonomy" id="2801339"/>
    <lineage>
        <taxon>Bacteria</taxon>
        <taxon>Bacillati</taxon>
        <taxon>Bacillota</taxon>
        <taxon>Bacilli</taxon>
        <taxon>Bacillales</taxon>
        <taxon>Alicyclobacillaceae</taxon>
        <taxon>Tumebacillus</taxon>
    </lineage>
</organism>
<dbReference type="PROSITE" id="PS50043">
    <property type="entry name" value="HTH_LUXR_2"/>
    <property type="match status" value="1"/>
</dbReference>
<accession>A0ABS1J9E4</accession>
<dbReference type="InterPro" id="IPR000792">
    <property type="entry name" value="Tscrpt_reg_LuxR_C"/>
</dbReference>
<dbReference type="SUPFAM" id="SSF46894">
    <property type="entry name" value="C-terminal effector domain of the bipartite response regulators"/>
    <property type="match status" value="1"/>
</dbReference>
<keyword evidence="9" id="KW-1185">Reference proteome</keyword>
<dbReference type="InterPro" id="IPR016032">
    <property type="entry name" value="Sig_transdc_resp-reg_C-effctor"/>
</dbReference>
<dbReference type="InterPro" id="IPR039420">
    <property type="entry name" value="WalR-like"/>
</dbReference>
<keyword evidence="1 5" id="KW-0597">Phosphoprotein</keyword>
<keyword evidence="2" id="KW-0805">Transcription regulation</keyword>
<comment type="caution">
    <text evidence="8">The sequence shown here is derived from an EMBL/GenBank/DDBJ whole genome shotgun (WGS) entry which is preliminary data.</text>
</comment>
<feature type="domain" description="Response regulatory" evidence="7">
    <location>
        <begin position="3"/>
        <end position="119"/>
    </location>
</feature>
<dbReference type="CDD" id="cd06170">
    <property type="entry name" value="LuxR_C_like"/>
    <property type="match status" value="1"/>
</dbReference>
<evidence type="ECO:0000256" key="4">
    <source>
        <dbReference type="ARBA" id="ARBA00023163"/>
    </source>
</evidence>
<dbReference type="InterPro" id="IPR011006">
    <property type="entry name" value="CheY-like_superfamily"/>
</dbReference>
<keyword evidence="4" id="KW-0804">Transcription</keyword>
<evidence type="ECO:0000256" key="2">
    <source>
        <dbReference type="ARBA" id="ARBA00023015"/>
    </source>
</evidence>
<dbReference type="SUPFAM" id="SSF52172">
    <property type="entry name" value="CheY-like"/>
    <property type="match status" value="1"/>
</dbReference>
<dbReference type="PANTHER" id="PTHR43214">
    <property type="entry name" value="TWO-COMPONENT RESPONSE REGULATOR"/>
    <property type="match status" value="1"/>
</dbReference>
<evidence type="ECO:0000256" key="1">
    <source>
        <dbReference type="ARBA" id="ARBA00022553"/>
    </source>
</evidence>
<name>A0ABS1J9E4_9BACL</name>
<dbReference type="RefSeq" id="WP_201634167.1">
    <property type="nucleotide sequence ID" value="NZ_JAEQNB010000002.1"/>
</dbReference>
<evidence type="ECO:0000313" key="9">
    <source>
        <dbReference type="Proteomes" id="UP000602284"/>
    </source>
</evidence>
<evidence type="ECO:0000256" key="3">
    <source>
        <dbReference type="ARBA" id="ARBA00023125"/>
    </source>
</evidence>
<evidence type="ECO:0000256" key="5">
    <source>
        <dbReference type="PROSITE-ProRule" id="PRU00169"/>
    </source>
</evidence>
<proteinExistence type="predicted"/>
<dbReference type="InterPro" id="IPR001789">
    <property type="entry name" value="Sig_transdc_resp-reg_receiver"/>
</dbReference>
<evidence type="ECO:0000313" key="8">
    <source>
        <dbReference type="EMBL" id="MBL0386898.1"/>
    </source>
</evidence>
<dbReference type="SMART" id="SM00421">
    <property type="entry name" value="HTH_LUXR"/>
    <property type="match status" value="1"/>
</dbReference>
<dbReference type="PROSITE" id="PS50110">
    <property type="entry name" value="RESPONSE_REGULATORY"/>
    <property type="match status" value="1"/>
</dbReference>
<dbReference type="Gene3D" id="3.40.50.2300">
    <property type="match status" value="1"/>
</dbReference>
<evidence type="ECO:0000259" key="6">
    <source>
        <dbReference type="PROSITE" id="PS50043"/>
    </source>
</evidence>
<evidence type="ECO:0000259" key="7">
    <source>
        <dbReference type="PROSITE" id="PS50110"/>
    </source>
</evidence>
<dbReference type="InterPro" id="IPR058245">
    <property type="entry name" value="NreC/VraR/RcsB-like_REC"/>
</dbReference>
<dbReference type="Pfam" id="PF00196">
    <property type="entry name" value="GerE"/>
    <property type="match status" value="1"/>
</dbReference>
<dbReference type="PRINTS" id="PR00038">
    <property type="entry name" value="HTHLUXR"/>
</dbReference>
<dbReference type="EMBL" id="JAEQNB010000002">
    <property type="protein sequence ID" value="MBL0386898.1"/>
    <property type="molecule type" value="Genomic_DNA"/>
</dbReference>
<gene>
    <name evidence="8" type="ORF">JJB07_09555</name>
</gene>
<keyword evidence="3" id="KW-0238">DNA-binding</keyword>
<dbReference type="SMART" id="SM00448">
    <property type="entry name" value="REC"/>
    <property type="match status" value="1"/>
</dbReference>
<feature type="domain" description="HTH luxR-type" evidence="6">
    <location>
        <begin position="138"/>
        <end position="203"/>
    </location>
</feature>
<feature type="modified residue" description="4-aspartylphosphate" evidence="5">
    <location>
        <position position="54"/>
    </location>
</feature>
<dbReference type="Proteomes" id="UP000602284">
    <property type="component" value="Unassembled WGS sequence"/>
</dbReference>
<dbReference type="CDD" id="cd17535">
    <property type="entry name" value="REC_NarL-like"/>
    <property type="match status" value="1"/>
</dbReference>
<reference evidence="8 9" key="1">
    <citation type="submission" date="2021-01" db="EMBL/GenBank/DDBJ databases">
        <title>Tumebacillus sp. strain ITR2 16S ribosomal RNA gene Genome sequencing and assembly.</title>
        <authorList>
            <person name="Kang M."/>
        </authorList>
    </citation>
    <scope>NUCLEOTIDE SEQUENCE [LARGE SCALE GENOMIC DNA]</scope>
    <source>
        <strain evidence="8 9">ITR2</strain>
    </source>
</reference>
<protein>
    <submittedName>
        <fullName evidence="8">Response regulator transcription factor</fullName>
    </submittedName>
</protein>
<dbReference type="Pfam" id="PF00072">
    <property type="entry name" value="Response_reg"/>
    <property type="match status" value="1"/>
</dbReference>
<sequence length="205" mass="22906">MINVLIVDSTRILRESLLHLIEKDSELRVVGSAENGLQAVESCGTLAPDVVLMDVAMPECDGIEATRIIKRKFSTIKVVILTHQTDKEYVASALKSGADGYLFKDIKGSELVLAVKCVAGNMRVYHHDVLEGLDIYIENRNPINQTRREIELIRYIAQGKSNKEIAGILNLSEGRIKNIITGILKKNDLQDRTQLAVYAITKRYI</sequence>